<evidence type="ECO:0000313" key="17">
    <source>
        <dbReference type="EMBL" id="MEK8088552.1"/>
    </source>
</evidence>
<evidence type="ECO:0000259" key="15">
    <source>
        <dbReference type="PROSITE" id="PS50110"/>
    </source>
</evidence>
<gene>
    <name evidence="17" type="primary">phoB</name>
    <name evidence="17" type="ORF">WOB96_02120</name>
</gene>
<evidence type="ECO:0000256" key="8">
    <source>
        <dbReference type="ARBA" id="ARBA00023015"/>
    </source>
</evidence>
<feature type="modified residue" description="4-aspartylphosphate" evidence="13">
    <location>
        <position position="59"/>
    </location>
</feature>
<accession>A0ABU9D4S3</accession>
<evidence type="ECO:0000256" key="10">
    <source>
        <dbReference type="ARBA" id="ARBA00023159"/>
    </source>
</evidence>
<dbReference type="Gene3D" id="6.10.250.690">
    <property type="match status" value="1"/>
</dbReference>
<keyword evidence="8" id="KW-0805">Transcription regulation</keyword>
<feature type="domain" description="OmpR/PhoB-type" evidence="16">
    <location>
        <begin position="135"/>
        <end position="233"/>
    </location>
</feature>
<keyword evidence="3" id="KW-0813">Transport</keyword>
<evidence type="ECO:0000256" key="6">
    <source>
        <dbReference type="ARBA" id="ARBA00022592"/>
    </source>
</evidence>
<dbReference type="PANTHER" id="PTHR48111">
    <property type="entry name" value="REGULATOR OF RPOS"/>
    <property type="match status" value="1"/>
</dbReference>
<evidence type="ECO:0000259" key="16">
    <source>
        <dbReference type="PROSITE" id="PS51755"/>
    </source>
</evidence>
<dbReference type="PROSITE" id="PS50110">
    <property type="entry name" value="RESPONSE_REGULATORY"/>
    <property type="match status" value="1"/>
</dbReference>
<evidence type="ECO:0000256" key="9">
    <source>
        <dbReference type="ARBA" id="ARBA00023125"/>
    </source>
</evidence>
<dbReference type="CDD" id="cd17618">
    <property type="entry name" value="REC_OmpR_PhoB"/>
    <property type="match status" value="1"/>
</dbReference>
<evidence type="ECO:0000256" key="5">
    <source>
        <dbReference type="ARBA" id="ARBA00022553"/>
    </source>
</evidence>
<proteinExistence type="predicted"/>
<keyword evidence="18" id="KW-1185">Reference proteome</keyword>
<evidence type="ECO:0000256" key="4">
    <source>
        <dbReference type="ARBA" id="ARBA00022490"/>
    </source>
</evidence>
<keyword evidence="4" id="KW-0963">Cytoplasm</keyword>
<dbReference type="RefSeq" id="WP_341369619.1">
    <property type="nucleotide sequence ID" value="NZ_JBBPCO010000002.1"/>
</dbReference>
<evidence type="ECO:0000256" key="14">
    <source>
        <dbReference type="PROSITE-ProRule" id="PRU01091"/>
    </source>
</evidence>
<dbReference type="SMART" id="SM00862">
    <property type="entry name" value="Trans_reg_C"/>
    <property type="match status" value="1"/>
</dbReference>
<keyword evidence="11" id="KW-0804">Transcription</keyword>
<organism evidence="17 18">
    <name type="scientific">Thermithiobacillus plumbiphilus</name>
    <dbReference type="NCBI Taxonomy" id="1729899"/>
    <lineage>
        <taxon>Bacteria</taxon>
        <taxon>Pseudomonadati</taxon>
        <taxon>Pseudomonadota</taxon>
        <taxon>Acidithiobacillia</taxon>
        <taxon>Acidithiobacillales</taxon>
        <taxon>Thermithiobacillaceae</taxon>
        <taxon>Thermithiobacillus</taxon>
    </lineage>
</organism>
<sequence length="247" mass="28256">MEAQAEQQFRILVVEDEAGIQELVRVNLARQGYEARCASSTEAAAALLAEWQPHLLLLDWMLPGESGLDWCRRLRRQEMTRHLPIVLLTARGEEGDRVRGLDYGADDYISKPFSIKELLARIKALLRRSYPEGEQAVIAAGPLRLDQKSHRVHANGSEVRLGPTEFRLLRFLMLHPERVFSRETLLDRVWGQQVYVEERTVDVHIRRLRKALEPFGCEDYIETVRGAGYRLRSQAPQLQDEADGASS</sequence>
<evidence type="ECO:0000256" key="7">
    <source>
        <dbReference type="ARBA" id="ARBA00023012"/>
    </source>
</evidence>
<evidence type="ECO:0000256" key="11">
    <source>
        <dbReference type="ARBA" id="ARBA00023163"/>
    </source>
</evidence>
<dbReference type="SMART" id="SM00448">
    <property type="entry name" value="REC"/>
    <property type="match status" value="1"/>
</dbReference>
<feature type="DNA-binding region" description="OmpR/PhoB-type" evidence="14">
    <location>
        <begin position="135"/>
        <end position="233"/>
    </location>
</feature>
<feature type="domain" description="Response regulatory" evidence="15">
    <location>
        <begin position="10"/>
        <end position="126"/>
    </location>
</feature>
<evidence type="ECO:0000256" key="3">
    <source>
        <dbReference type="ARBA" id="ARBA00022448"/>
    </source>
</evidence>
<dbReference type="Proteomes" id="UP001446205">
    <property type="component" value="Unassembled WGS sequence"/>
</dbReference>
<evidence type="ECO:0000256" key="1">
    <source>
        <dbReference type="ARBA" id="ARBA00004496"/>
    </source>
</evidence>
<dbReference type="SUPFAM" id="SSF46894">
    <property type="entry name" value="C-terminal effector domain of the bipartite response regulators"/>
    <property type="match status" value="1"/>
</dbReference>
<dbReference type="Gene3D" id="3.40.50.2300">
    <property type="match status" value="1"/>
</dbReference>
<evidence type="ECO:0000256" key="2">
    <source>
        <dbReference type="ARBA" id="ARBA00013332"/>
    </source>
</evidence>
<dbReference type="PANTHER" id="PTHR48111:SF40">
    <property type="entry name" value="PHOSPHATE REGULON TRANSCRIPTIONAL REGULATORY PROTEIN PHOB"/>
    <property type="match status" value="1"/>
</dbReference>
<evidence type="ECO:0000256" key="13">
    <source>
        <dbReference type="PROSITE-ProRule" id="PRU00169"/>
    </source>
</evidence>
<keyword evidence="7" id="KW-0902">Two-component regulatory system</keyword>
<dbReference type="InterPro" id="IPR001867">
    <property type="entry name" value="OmpR/PhoB-type_DNA-bd"/>
</dbReference>
<dbReference type="CDD" id="cd00383">
    <property type="entry name" value="trans_reg_C"/>
    <property type="match status" value="1"/>
</dbReference>
<reference evidence="17 18" key="1">
    <citation type="submission" date="2024-04" db="EMBL/GenBank/DDBJ databases">
        <authorList>
            <person name="Abashina T."/>
            <person name="Shaikin A."/>
        </authorList>
    </citation>
    <scope>NUCLEOTIDE SEQUENCE [LARGE SCALE GENOMIC DNA]</scope>
    <source>
        <strain evidence="17 18">AAFK</strain>
    </source>
</reference>
<protein>
    <recommendedName>
        <fullName evidence="2">Phosphate regulon transcriptional regulatory protein PhoB</fullName>
    </recommendedName>
</protein>
<dbReference type="EMBL" id="JBBPCO010000002">
    <property type="protein sequence ID" value="MEK8088552.1"/>
    <property type="molecule type" value="Genomic_DNA"/>
</dbReference>
<dbReference type="NCBIfam" id="TIGR02154">
    <property type="entry name" value="PhoB"/>
    <property type="match status" value="1"/>
</dbReference>
<comment type="subcellular location">
    <subcellularLocation>
        <location evidence="1">Cytoplasm</location>
    </subcellularLocation>
</comment>
<comment type="function">
    <text evidence="12">This protein is a positive regulator for the phosphate regulon. Transcription of this operon is positively regulated by PhoB and PhoR when phosphate is limited.</text>
</comment>
<evidence type="ECO:0000256" key="12">
    <source>
        <dbReference type="ARBA" id="ARBA00024735"/>
    </source>
</evidence>
<dbReference type="Pfam" id="PF00486">
    <property type="entry name" value="Trans_reg_C"/>
    <property type="match status" value="1"/>
</dbReference>
<keyword evidence="10" id="KW-0010">Activator</keyword>
<dbReference type="InterPro" id="IPR001789">
    <property type="entry name" value="Sig_transdc_resp-reg_receiver"/>
</dbReference>
<dbReference type="SUPFAM" id="SSF52172">
    <property type="entry name" value="CheY-like"/>
    <property type="match status" value="1"/>
</dbReference>
<dbReference type="InterPro" id="IPR036388">
    <property type="entry name" value="WH-like_DNA-bd_sf"/>
</dbReference>
<dbReference type="PROSITE" id="PS51755">
    <property type="entry name" value="OMPR_PHOB"/>
    <property type="match status" value="1"/>
</dbReference>
<dbReference type="InterPro" id="IPR011006">
    <property type="entry name" value="CheY-like_superfamily"/>
</dbReference>
<dbReference type="Pfam" id="PF00072">
    <property type="entry name" value="Response_reg"/>
    <property type="match status" value="1"/>
</dbReference>
<keyword evidence="9 14" id="KW-0238">DNA-binding</keyword>
<keyword evidence="6" id="KW-0592">Phosphate transport</keyword>
<dbReference type="Gene3D" id="1.10.10.10">
    <property type="entry name" value="Winged helix-like DNA-binding domain superfamily/Winged helix DNA-binding domain"/>
    <property type="match status" value="1"/>
</dbReference>
<dbReference type="InterPro" id="IPR016032">
    <property type="entry name" value="Sig_transdc_resp-reg_C-effctor"/>
</dbReference>
<evidence type="ECO:0000313" key="18">
    <source>
        <dbReference type="Proteomes" id="UP001446205"/>
    </source>
</evidence>
<dbReference type="InterPro" id="IPR039420">
    <property type="entry name" value="WalR-like"/>
</dbReference>
<keyword evidence="5 13" id="KW-0597">Phosphoprotein</keyword>
<dbReference type="InterPro" id="IPR011879">
    <property type="entry name" value="Sig_transdc_resp-reg_PhoB"/>
</dbReference>
<name>A0ABU9D4S3_9PROT</name>
<comment type="caution">
    <text evidence="17">The sequence shown here is derived from an EMBL/GenBank/DDBJ whole genome shotgun (WGS) entry which is preliminary data.</text>
</comment>